<protein>
    <submittedName>
        <fullName evidence="1">Uncharacterized protein</fullName>
    </submittedName>
</protein>
<reference evidence="1" key="1">
    <citation type="submission" date="2023-06" db="EMBL/GenBank/DDBJ databases">
        <title>Genome-scale phylogeny and comparative genomics of the fungal order Sordariales.</title>
        <authorList>
            <consortium name="Lawrence Berkeley National Laboratory"/>
            <person name="Hensen N."/>
            <person name="Bonometti L."/>
            <person name="Westerberg I."/>
            <person name="Brannstrom I.O."/>
            <person name="Guillou S."/>
            <person name="Cros-Aarteil S."/>
            <person name="Calhoun S."/>
            <person name="Haridas S."/>
            <person name="Kuo A."/>
            <person name="Mondo S."/>
            <person name="Pangilinan J."/>
            <person name="Riley R."/>
            <person name="Labutti K."/>
            <person name="Andreopoulos B."/>
            <person name="Lipzen A."/>
            <person name="Chen C."/>
            <person name="Yanf M."/>
            <person name="Daum C."/>
            <person name="Ng V."/>
            <person name="Clum A."/>
            <person name="Steindorff A."/>
            <person name="Ohm R."/>
            <person name="Martin F."/>
            <person name="Silar P."/>
            <person name="Natvig D."/>
            <person name="Lalanne C."/>
            <person name="Gautier V."/>
            <person name="Ament-Velasquez S.L."/>
            <person name="Kruys A."/>
            <person name="Hutchinson M.I."/>
            <person name="Powell A.J."/>
            <person name="Barry K."/>
            <person name="Miller A.N."/>
            <person name="Grigoriev I.V."/>
            <person name="Debuchy R."/>
            <person name="Gladieux P."/>
            <person name="Thoren M.H."/>
            <person name="Johannesson H."/>
        </authorList>
    </citation>
    <scope>NUCLEOTIDE SEQUENCE</scope>
    <source>
        <strain evidence="1">SMH2532-1</strain>
    </source>
</reference>
<dbReference type="Proteomes" id="UP001174936">
    <property type="component" value="Unassembled WGS sequence"/>
</dbReference>
<dbReference type="AlphaFoldDB" id="A0AA40CQI9"/>
<evidence type="ECO:0000313" key="2">
    <source>
        <dbReference type="Proteomes" id="UP001174936"/>
    </source>
</evidence>
<keyword evidence="2" id="KW-1185">Reference proteome</keyword>
<gene>
    <name evidence="1" type="ORF">B0T16DRAFT_511522</name>
</gene>
<dbReference type="EMBL" id="JAULSV010000004">
    <property type="protein sequence ID" value="KAK0646987.1"/>
    <property type="molecule type" value="Genomic_DNA"/>
</dbReference>
<organism evidence="1 2">
    <name type="scientific">Cercophora newfieldiana</name>
    <dbReference type="NCBI Taxonomy" id="92897"/>
    <lineage>
        <taxon>Eukaryota</taxon>
        <taxon>Fungi</taxon>
        <taxon>Dikarya</taxon>
        <taxon>Ascomycota</taxon>
        <taxon>Pezizomycotina</taxon>
        <taxon>Sordariomycetes</taxon>
        <taxon>Sordariomycetidae</taxon>
        <taxon>Sordariales</taxon>
        <taxon>Lasiosphaeriaceae</taxon>
        <taxon>Cercophora</taxon>
    </lineage>
</organism>
<proteinExistence type="predicted"/>
<evidence type="ECO:0000313" key="1">
    <source>
        <dbReference type="EMBL" id="KAK0646987.1"/>
    </source>
</evidence>
<name>A0AA40CQI9_9PEZI</name>
<comment type="caution">
    <text evidence="1">The sequence shown here is derived from an EMBL/GenBank/DDBJ whole genome shotgun (WGS) entry which is preliminary data.</text>
</comment>
<accession>A0AA40CQI9</accession>
<sequence length="85" mass="8755">MCFKNNTRIMAEASELHDGLVEELRGFIPEGGFLHAVFVPVVAGAVLAAGGNVMGGGGERQVENGILFLATTIVKDGGAEGFCSC</sequence>